<dbReference type="Pfam" id="PF00708">
    <property type="entry name" value="Acylphosphatase"/>
    <property type="match status" value="1"/>
</dbReference>
<dbReference type="PANTHER" id="PTHR47268">
    <property type="entry name" value="ACYLPHOSPHATASE"/>
    <property type="match status" value="1"/>
</dbReference>
<dbReference type="InterPro" id="IPR017968">
    <property type="entry name" value="Acylphosphatase_CS"/>
</dbReference>
<dbReference type="InterPro" id="IPR001792">
    <property type="entry name" value="Acylphosphatase-like_dom"/>
</dbReference>
<name>A0ABZ2Z2T5_9BACT</name>
<organism evidence="7 8">
    <name type="scientific">Chitinophaga caseinilytica</name>
    <dbReference type="NCBI Taxonomy" id="2267521"/>
    <lineage>
        <taxon>Bacteria</taxon>
        <taxon>Pseudomonadati</taxon>
        <taxon>Bacteroidota</taxon>
        <taxon>Chitinophagia</taxon>
        <taxon>Chitinophagales</taxon>
        <taxon>Chitinophagaceae</taxon>
        <taxon>Chitinophaga</taxon>
    </lineage>
</organism>
<dbReference type="PROSITE" id="PS00150">
    <property type="entry name" value="ACYLPHOSPHATASE_1"/>
    <property type="match status" value="1"/>
</dbReference>
<sequence length="89" mass="9662">MLHKEIVVKGMVQGVYFRATTRSVAVGMGLTGAVKNLPDGHVWIVAEGPKDAMDEFISWCRIGPSGAKVTGLDIIDGPLQHFKDFSILH</sequence>
<dbReference type="InterPro" id="IPR020456">
    <property type="entry name" value="Acylphosphatase"/>
</dbReference>
<evidence type="ECO:0000256" key="1">
    <source>
        <dbReference type="ARBA" id="ARBA00005614"/>
    </source>
</evidence>
<dbReference type="EC" id="3.6.1.7" evidence="2 4"/>
<evidence type="ECO:0000313" key="7">
    <source>
        <dbReference type="EMBL" id="WZN45785.1"/>
    </source>
</evidence>
<evidence type="ECO:0000256" key="2">
    <source>
        <dbReference type="ARBA" id="ARBA00012150"/>
    </source>
</evidence>
<dbReference type="PROSITE" id="PS51160">
    <property type="entry name" value="ACYLPHOSPHATASE_3"/>
    <property type="match status" value="1"/>
</dbReference>
<comment type="catalytic activity">
    <reaction evidence="3 4">
        <text>an acyl phosphate + H2O = a carboxylate + phosphate + H(+)</text>
        <dbReference type="Rhea" id="RHEA:14965"/>
        <dbReference type="ChEBI" id="CHEBI:15377"/>
        <dbReference type="ChEBI" id="CHEBI:15378"/>
        <dbReference type="ChEBI" id="CHEBI:29067"/>
        <dbReference type="ChEBI" id="CHEBI:43474"/>
        <dbReference type="ChEBI" id="CHEBI:59918"/>
        <dbReference type="EC" id="3.6.1.7"/>
    </reaction>
</comment>
<feature type="active site" evidence="4">
    <location>
        <position position="18"/>
    </location>
</feature>
<evidence type="ECO:0000259" key="6">
    <source>
        <dbReference type="PROSITE" id="PS51160"/>
    </source>
</evidence>
<keyword evidence="4" id="KW-0378">Hydrolase</keyword>
<evidence type="ECO:0000256" key="3">
    <source>
        <dbReference type="ARBA" id="ARBA00047645"/>
    </source>
</evidence>
<dbReference type="RefSeq" id="WP_126248856.1">
    <property type="nucleotide sequence ID" value="NZ_CP149792.1"/>
</dbReference>
<dbReference type="PANTHER" id="PTHR47268:SF4">
    <property type="entry name" value="ACYLPHOSPHATASE"/>
    <property type="match status" value="1"/>
</dbReference>
<dbReference type="SUPFAM" id="SSF54975">
    <property type="entry name" value="Acylphosphatase/BLUF domain-like"/>
    <property type="match status" value="1"/>
</dbReference>
<proteinExistence type="inferred from homology"/>
<evidence type="ECO:0000313" key="8">
    <source>
        <dbReference type="Proteomes" id="UP001449657"/>
    </source>
</evidence>
<dbReference type="EMBL" id="CP150096">
    <property type="protein sequence ID" value="WZN45785.1"/>
    <property type="molecule type" value="Genomic_DNA"/>
</dbReference>
<keyword evidence="8" id="KW-1185">Reference proteome</keyword>
<reference evidence="7 8" key="1">
    <citation type="submission" date="2024-03" db="EMBL/GenBank/DDBJ databases">
        <title>Chitinophaga caseinilytica sp. nov., a casein hydrolysing bacterium isolated from forest soil.</title>
        <authorList>
            <person name="Lee D.S."/>
            <person name="Han D.M."/>
            <person name="Baek J.H."/>
            <person name="Choi D.G."/>
            <person name="Jeon J.H."/>
            <person name="Jeon C.O."/>
        </authorList>
    </citation>
    <scope>NUCLEOTIDE SEQUENCE [LARGE SCALE GENOMIC DNA]</scope>
    <source>
        <strain evidence="7 8">KACC 19118</strain>
    </source>
</reference>
<comment type="similarity">
    <text evidence="1 5">Belongs to the acylphosphatase family.</text>
</comment>
<feature type="domain" description="Acylphosphatase-like" evidence="6">
    <location>
        <begin position="3"/>
        <end position="89"/>
    </location>
</feature>
<dbReference type="Proteomes" id="UP001449657">
    <property type="component" value="Chromosome"/>
</dbReference>
<protein>
    <recommendedName>
        <fullName evidence="2 4">acylphosphatase</fullName>
        <ecNumber evidence="2 4">3.6.1.7</ecNumber>
    </recommendedName>
</protein>
<evidence type="ECO:0000256" key="4">
    <source>
        <dbReference type="PROSITE-ProRule" id="PRU00520"/>
    </source>
</evidence>
<accession>A0ABZ2Z2T5</accession>
<dbReference type="Gene3D" id="3.30.70.100">
    <property type="match status" value="1"/>
</dbReference>
<gene>
    <name evidence="7" type="ORF">WJU22_23075</name>
</gene>
<evidence type="ECO:0000256" key="5">
    <source>
        <dbReference type="RuleBase" id="RU004168"/>
    </source>
</evidence>
<dbReference type="InterPro" id="IPR036046">
    <property type="entry name" value="Acylphosphatase-like_dom_sf"/>
</dbReference>
<feature type="active site" evidence="4">
    <location>
        <position position="36"/>
    </location>
</feature>